<accession>A0ABS7PQM0</accession>
<dbReference type="RefSeq" id="WP_222990744.1">
    <property type="nucleotide sequence ID" value="NZ_JAINVV010000007.1"/>
</dbReference>
<keyword evidence="3" id="KW-1185">Reference proteome</keyword>
<sequence>MTTNTESRISQRGASTIWIMLLTVASTVTTLLLSCATPFPALAALAAVHMHRRDGMTLMGLAWLASQLTGFLILGYEMKETTTGWAIGLAVAALGSAAGAYAALDRLNGKSTVLRLAIAYGAGFVAFKLVILAFSVWLGGVATTLDPDILARQFLRNGAILIGLFALYHGLVALGVPAARGRAAAA</sequence>
<feature type="transmembrane region" description="Helical" evidence="1">
    <location>
        <begin position="58"/>
        <end position="76"/>
    </location>
</feature>
<evidence type="ECO:0000256" key="1">
    <source>
        <dbReference type="SAM" id="Phobius"/>
    </source>
</evidence>
<feature type="transmembrane region" description="Helical" evidence="1">
    <location>
        <begin position="17"/>
        <end position="46"/>
    </location>
</feature>
<feature type="transmembrane region" description="Helical" evidence="1">
    <location>
        <begin position="82"/>
        <end position="104"/>
    </location>
</feature>
<dbReference type="Proteomes" id="UP000706039">
    <property type="component" value="Unassembled WGS sequence"/>
</dbReference>
<keyword evidence="1" id="KW-0812">Transmembrane</keyword>
<comment type="caution">
    <text evidence="2">The sequence shown here is derived from an EMBL/GenBank/DDBJ whole genome shotgun (WGS) entry which is preliminary data.</text>
</comment>
<name>A0ABS7PQM0_9SPHN</name>
<feature type="transmembrane region" description="Helical" evidence="1">
    <location>
        <begin position="116"/>
        <end position="138"/>
    </location>
</feature>
<keyword evidence="1" id="KW-0472">Membrane</keyword>
<dbReference type="EMBL" id="JAINVV010000007">
    <property type="protein sequence ID" value="MBY8823627.1"/>
    <property type="molecule type" value="Genomic_DNA"/>
</dbReference>
<gene>
    <name evidence="2" type="ORF">K7G82_15085</name>
</gene>
<protein>
    <submittedName>
        <fullName evidence="2">Uncharacterized protein</fullName>
    </submittedName>
</protein>
<keyword evidence="1" id="KW-1133">Transmembrane helix</keyword>
<proteinExistence type="predicted"/>
<evidence type="ECO:0000313" key="2">
    <source>
        <dbReference type="EMBL" id="MBY8823627.1"/>
    </source>
</evidence>
<reference evidence="2 3" key="1">
    <citation type="submission" date="2021-08" db="EMBL/GenBank/DDBJ databases">
        <authorList>
            <person name="Tuo L."/>
        </authorList>
    </citation>
    <scope>NUCLEOTIDE SEQUENCE [LARGE SCALE GENOMIC DNA]</scope>
    <source>
        <strain evidence="2 3">JCM 31229</strain>
    </source>
</reference>
<feature type="transmembrane region" description="Helical" evidence="1">
    <location>
        <begin position="158"/>
        <end position="179"/>
    </location>
</feature>
<evidence type="ECO:0000313" key="3">
    <source>
        <dbReference type="Proteomes" id="UP000706039"/>
    </source>
</evidence>
<organism evidence="2 3">
    <name type="scientific">Sphingomonas colocasiae</name>
    <dbReference type="NCBI Taxonomy" id="1848973"/>
    <lineage>
        <taxon>Bacteria</taxon>
        <taxon>Pseudomonadati</taxon>
        <taxon>Pseudomonadota</taxon>
        <taxon>Alphaproteobacteria</taxon>
        <taxon>Sphingomonadales</taxon>
        <taxon>Sphingomonadaceae</taxon>
        <taxon>Sphingomonas</taxon>
    </lineage>
</organism>